<dbReference type="EMBL" id="ABLOMU010000001">
    <property type="protein sequence ID" value="EKT4439549.1"/>
    <property type="molecule type" value="Genomic_DNA"/>
</dbReference>
<dbReference type="InterPro" id="IPR035901">
    <property type="entry name" value="GIY-YIG_endonuc_sf"/>
</dbReference>
<reference evidence="2" key="1">
    <citation type="submission" date="2022-07" db="EMBL/GenBank/DDBJ databases">
        <authorList>
            <consortium name="Clinical and Environmental Microbiology Branch: Whole genome sequencing antimicrobial resistance pathogens in the healthcare setting"/>
        </authorList>
    </citation>
    <scope>NUCLEOTIDE SEQUENCE</scope>
    <source>
        <strain evidence="2">Stenotrophomonas_maltophilia_2021CK-00905</strain>
    </source>
</reference>
<dbReference type="Pfam" id="PF01541">
    <property type="entry name" value="GIY-YIG"/>
    <property type="match status" value="1"/>
</dbReference>
<protein>
    <submittedName>
        <fullName evidence="2">GIY-YIG nuclease family protein</fullName>
    </submittedName>
</protein>
<dbReference type="SUPFAM" id="SSF82771">
    <property type="entry name" value="GIY-YIG endonuclease"/>
    <property type="match status" value="1"/>
</dbReference>
<organism evidence="2 3">
    <name type="scientific">Stenotrophomonas maltophilia</name>
    <name type="common">Pseudomonas maltophilia</name>
    <name type="synonym">Xanthomonas maltophilia</name>
    <dbReference type="NCBI Taxonomy" id="40324"/>
    <lineage>
        <taxon>Bacteria</taxon>
        <taxon>Pseudomonadati</taxon>
        <taxon>Pseudomonadota</taxon>
        <taxon>Gammaproteobacteria</taxon>
        <taxon>Lysobacterales</taxon>
        <taxon>Lysobacteraceae</taxon>
        <taxon>Stenotrophomonas</taxon>
        <taxon>Stenotrophomonas maltophilia group</taxon>
    </lineage>
</organism>
<dbReference type="InterPro" id="IPR000305">
    <property type="entry name" value="GIY-YIG_endonuc"/>
</dbReference>
<comment type="caution">
    <text evidence="2">The sequence shown here is derived from an EMBL/GenBank/DDBJ whole genome shotgun (WGS) entry which is preliminary data.</text>
</comment>
<dbReference type="PROSITE" id="PS50164">
    <property type="entry name" value="GIY_YIG"/>
    <property type="match status" value="1"/>
</dbReference>
<dbReference type="AlphaFoldDB" id="A0AAI9C7T3"/>
<dbReference type="Gene3D" id="3.40.1440.10">
    <property type="entry name" value="GIY-YIG endonuclease"/>
    <property type="match status" value="1"/>
</dbReference>
<dbReference type="CDD" id="cd00719">
    <property type="entry name" value="GIY-YIG_SF"/>
    <property type="match status" value="1"/>
</dbReference>
<evidence type="ECO:0000313" key="3">
    <source>
        <dbReference type="Proteomes" id="UP001214521"/>
    </source>
</evidence>
<gene>
    <name evidence="2" type="ORF">QEK83_000142</name>
</gene>
<dbReference type="Proteomes" id="UP001214521">
    <property type="component" value="Unassembled WGS sequence"/>
</dbReference>
<evidence type="ECO:0000313" key="2">
    <source>
        <dbReference type="EMBL" id="EKT4439549.1"/>
    </source>
</evidence>
<evidence type="ECO:0000259" key="1">
    <source>
        <dbReference type="PROSITE" id="PS50164"/>
    </source>
</evidence>
<proteinExistence type="predicted"/>
<sequence length="148" mass="16892">MSGGKAAGLGRSEKYHARPRHLYTLLFENGCCYVGQTTDLKRRESQHRNPTGGWGNQPFTFVHLATMEGTKEQAEDHEYAWRYTAQRAGWRIYGKPPNVRVNTVLRMNSRRQAIARQCTWPSPKRNAWGWMKWIFGLSAAAAIIALAL</sequence>
<feature type="domain" description="GIY-YIG" evidence="1">
    <location>
        <begin position="18"/>
        <end position="92"/>
    </location>
</feature>
<accession>A0AAI9C7T3</accession>
<name>A0AAI9C7T3_STEMA</name>